<feature type="compositionally biased region" description="Basic and acidic residues" evidence="1">
    <location>
        <begin position="150"/>
        <end position="162"/>
    </location>
</feature>
<organism evidence="2 3">
    <name type="scientific">Streptomyces armeniacus</name>
    <dbReference type="NCBI Taxonomy" id="83291"/>
    <lineage>
        <taxon>Bacteria</taxon>
        <taxon>Bacillati</taxon>
        <taxon>Actinomycetota</taxon>
        <taxon>Actinomycetes</taxon>
        <taxon>Kitasatosporales</taxon>
        <taxon>Streptomycetaceae</taxon>
        <taxon>Streptomyces</taxon>
    </lineage>
</organism>
<sequence>MRRLISAADWTYEALARAVNALGAENGVELRYDRTSVAHWLAGSLPRAPARAILSEAFSRRLGRPVSLADLGMGPAAPGGGEGAAQVPPGEAAPGDAEQVVTRLAALCGMDADPPRRELLRASLFSVAGLDVSAWQERIDQQRAAARQGHRQDHRQGPREDAPAADAAPEGAGDGVRDGVRDGAADGERAREAERMRAATEFFHRAGDLGGRYGRSALVTHLRDDVVPRLHNGARGSVRQELLGEAAHLVHVLALKYADDLQHGVAQHYFRTALQLAAEGGDPTAYAIVLRGMSAHALEVGHGGAALRIAVDAARTAPDGAPGHVRALLHVQLALAQAAAGDPREAADSLSTAERHHESVPEEPEEPEKSEESEKGAAERRGLCGAYVVSSFHFHRGRTLAALGDRTGALAALRRAWGTCPATSYCARALTQAEIARLSLRQGALEAACTAWHRFLDDYLHLDSGRADRALAQLRGELRTHRAHRSVRRLLHRADAAARRERRA</sequence>
<evidence type="ECO:0000313" key="2">
    <source>
        <dbReference type="EMBL" id="AXK36714.1"/>
    </source>
</evidence>
<evidence type="ECO:0000313" key="3">
    <source>
        <dbReference type="Proteomes" id="UP000254425"/>
    </source>
</evidence>
<feature type="compositionally biased region" description="Basic and acidic residues" evidence="1">
    <location>
        <begin position="175"/>
        <end position="191"/>
    </location>
</feature>
<name>A0A345XYJ8_9ACTN</name>
<proteinExistence type="predicted"/>
<feature type="region of interest" description="Disordered" evidence="1">
    <location>
        <begin position="141"/>
        <end position="191"/>
    </location>
</feature>
<dbReference type="Gene3D" id="1.25.40.10">
    <property type="entry name" value="Tetratricopeptide repeat domain"/>
    <property type="match status" value="1"/>
</dbReference>
<feature type="compositionally biased region" description="Low complexity" evidence="1">
    <location>
        <begin position="84"/>
        <end position="95"/>
    </location>
</feature>
<gene>
    <name evidence="2" type="ORF">DVA86_33305</name>
</gene>
<evidence type="ECO:0000256" key="1">
    <source>
        <dbReference type="SAM" id="MobiDB-lite"/>
    </source>
</evidence>
<protein>
    <recommendedName>
        <fullName evidence="4">Transcriptional regulator</fullName>
    </recommendedName>
</protein>
<dbReference type="InterPro" id="IPR011990">
    <property type="entry name" value="TPR-like_helical_dom_sf"/>
</dbReference>
<accession>A0A345XYJ8</accession>
<dbReference type="SUPFAM" id="SSF48452">
    <property type="entry name" value="TPR-like"/>
    <property type="match status" value="1"/>
</dbReference>
<keyword evidence="3" id="KW-1185">Reference proteome</keyword>
<dbReference type="Proteomes" id="UP000254425">
    <property type="component" value="Chromosome"/>
</dbReference>
<dbReference type="AlphaFoldDB" id="A0A345XYJ8"/>
<dbReference type="KEGG" id="sarm:DVA86_33305"/>
<feature type="compositionally biased region" description="Basic and acidic residues" evidence="1">
    <location>
        <begin position="344"/>
        <end position="360"/>
    </location>
</feature>
<feature type="region of interest" description="Disordered" evidence="1">
    <location>
        <begin position="73"/>
        <end position="96"/>
    </location>
</feature>
<reference evidence="2 3" key="1">
    <citation type="submission" date="2018-07" db="EMBL/GenBank/DDBJ databases">
        <title>Draft genome of the type strain Streptomyces armeniacus ATCC 15676.</title>
        <authorList>
            <person name="Labana P."/>
            <person name="Gosse J.T."/>
            <person name="Boddy C.N."/>
        </authorList>
    </citation>
    <scope>NUCLEOTIDE SEQUENCE [LARGE SCALE GENOMIC DNA]</scope>
    <source>
        <strain evidence="2 3">ATCC 15676</strain>
    </source>
</reference>
<feature type="region of interest" description="Disordered" evidence="1">
    <location>
        <begin position="344"/>
        <end position="377"/>
    </location>
</feature>
<dbReference type="EMBL" id="CP031320">
    <property type="protein sequence ID" value="AXK36714.1"/>
    <property type="molecule type" value="Genomic_DNA"/>
</dbReference>
<evidence type="ECO:0008006" key="4">
    <source>
        <dbReference type="Google" id="ProtNLM"/>
    </source>
</evidence>